<dbReference type="EMBL" id="JMQM01000001">
    <property type="protein sequence ID" value="KFB11041.1"/>
    <property type="molecule type" value="Genomic_DNA"/>
</dbReference>
<protein>
    <submittedName>
        <fullName evidence="1">Uncharacterized protein</fullName>
    </submittedName>
</protein>
<dbReference type="Proteomes" id="UP000053675">
    <property type="component" value="Unassembled WGS sequence"/>
</dbReference>
<proteinExistence type="predicted"/>
<gene>
    <name evidence="1" type="ORF">EL18_02083</name>
</gene>
<accession>A0A084UDK5</accession>
<evidence type="ECO:0000313" key="1">
    <source>
        <dbReference type="EMBL" id="KFB11041.1"/>
    </source>
</evidence>
<organism evidence="1 2">
    <name type="scientific">Nitratireductor basaltis</name>
    <dbReference type="NCBI Taxonomy" id="472175"/>
    <lineage>
        <taxon>Bacteria</taxon>
        <taxon>Pseudomonadati</taxon>
        <taxon>Pseudomonadota</taxon>
        <taxon>Alphaproteobacteria</taxon>
        <taxon>Hyphomicrobiales</taxon>
        <taxon>Phyllobacteriaceae</taxon>
        <taxon>Nitratireductor</taxon>
    </lineage>
</organism>
<reference evidence="1 2" key="1">
    <citation type="submission" date="2014-05" db="EMBL/GenBank/DDBJ databases">
        <title>Draft Genome Sequence of Nitratireductor basaltis Strain UMTGB225, A Marine Bacterium Isolated from Green Barrel Tunicate.</title>
        <authorList>
            <person name="Gan H.Y."/>
        </authorList>
    </citation>
    <scope>NUCLEOTIDE SEQUENCE [LARGE SCALE GENOMIC DNA]</scope>
    <source>
        <strain evidence="1 2">UMTGB225</strain>
    </source>
</reference>
<sequence length="89" mass="10534">MNPSLACKVRNAIAKMQTHRITVSSASGPNLWCWRIYGVFKPHFRFAVVDWTRTRLYSDKSKEWRRLMLFNVTVYERGREWSGLPNASR</sequence>
<comment type="caution">
    <text evidence="1">The sequence shown here is derived from an EMBL/GenBank/DDBJ whole genome shotgun (WGS) entry which is preliminary data.</text>
</comment>
<evidence type="ECO:0000313" key="2">
    <source>
        <dbReference type="Proteomes" id="UP000053675"/>
    </source>
</evidence>
<keyword evidence="2" id="KW-1185">Reference proteome</keyword>
<dbReference type="AlphaFoldDB" id="A0A084UDK5"/>
<dbReference type="STRING" id="472175.EL18_02083"/>
<name>A0A084UDK5_9HYPH</name>